<evidence type="ECO:0000313" key="2">
    <source>
        <dbReference type="Proteomes" id="UP001162741"/>
    </source>
</evidence>
<dbReference type="EMBL" id="CP107006">
    <property type="protein sequence ID" value="UYQ93258.1"/>
    <property type="molecule type" value="Genomic_DNA"/>
</dbReference>
<keyword evidence="2" id="KW-1185">Reference proteome</keyword>
<proteinExistence type="predicted"/>
<organism evidence="1 2">
    <name type="scientific">Chitinophaga horti</name>
    <dbReference type="NCBI Taxonomy" id="2920382"/>
    <lineage>
        <taxon>Bacteria</taxon>
        <taxon>Pseudomonadati</taxon>
        <taxon>Bacteroidota</taxon>
        <taxon>Chitinophagia</taxon>
        <taxon>Chitinophagales</taxon>
        <taxon>Chitinophagaceae</taxon>
        <taxon>Chitinophaga</taxon>
    </lineage>
</organism>
<accession>A0ABY6J0R9</accession>
<protein>
    <submittedName>
        <fullName evidence="1">Uncharacterized protein</fullName>
    </submittedName>
</protein>
<gene>
    <name evidence="1" type="ORF">MKQ68_24550</name>
</gene>
<dbReference type="RefSeq" id="WP_264281368.1">
    <property type="nucleotide sequence ID" value="NZ_CP107006.1"/>
</dbReference>
<reference evidence="1" key="1">
    <citation type="submission" date="2022-10" db="EMBL/GenBank/DDBJ databases">
        <title>Chitinophaga sp. nov., isolated from soil.</title>
        <authorList>
            <person name="Jeon C.O."/>
        </authorList>
    </citation>
    <scope>NUCLEOTIDE SEQUENCE</scope>
    <source>
        <strain evidence="1">R8</strain>
    </source>
</reference>
<dbReference type="Proteomes" id="UP001162741">
    <property type="component" value="Chromosome"/>
</dbReference>
<evidence type="ECO:0000313" key="1">
    <source>
        <dbReference type="EMBL" id="UYQ93258.1"/>
    </source>
</evidence>
<name>A0ABY6J0R9_9BACT</name>
<sequence>MRKLLIIISFGVFQSGWLYAQNGNGSSSLQIPIGRQGFHDNIDKEQTEALKFGNKGEAKPELVKVSEDRSLNLQVTNALIKQVDAMQVDIERDTALDHRLKVKYLSGLHQILRDYNTKRAYGRIKAEEAPAIVAAYSSMMKADIAGKSIVPYMGSLSFEAGERLVEPFQDNPGYKEAKVQLFSKYAFDNLETIMPKLGPFLEYPVTDSIIAAVARISPNQVLTYATSYTPTASAIRRNNDPLVQTIVSIGKSNQSIKILPFIDEILAGRATVSDLEKAVDNDDQYFRQMVKTTIQLQKRKVDGEQILGMKAMNDNMRAKSLRYIREINDLHEEGAPVRFRIVKDFTPEELYYLIVNGQEELYTSSYTNHAGAGLYDQMMSRMKPPRGDSLLLLVSFDRFKKFLAMAAGFNTLDHFLKSMAEENSTYLMKKFVSNLEKTEDLEDAVDVANSFGSIRDEKLMTFLRSEVQSNLSYVSRKKDRRGIVIYELLSSLFAPEGKSTDSAWAKQMSAKLQLPPINHVEFSSLQSDSGRIYQQVFFYGDKDGQDSYASFMGNFPGGEWKVQKNAHWTTITSLKGKPTTIYANNPIDEPGDKEAITKLGQYLDEKGIHPTIFIHRGHSYHVNTTLDNLQSTARIVILGSCGGYHNLAVVLEKSPEAHIISSKQVGTRWVNEPIIRSLEDQVRAGKNVDWVNMWASLSKKFAGDARNKPLFDDYVPPHKNLGAIFIKAYRQIMKDEK</sequence>